<dbReference type="InterPro" id="IPR006584">
    <property type="entry name" value="Cellulose-bd_IV"/>
</dbReference>
<dbReference type="OrthoDB" id="5522149at2"/>
<accession>A0A1G8TFX1</accession>
<feature type="signal peptide" evidence="9">
    <location>
        <begin position="1"/>
        <end position="20"/>
    </location>
</feature>
<dbReference type="InterPro" id="IPR005084">
    <property type="entry name" value="CBM6"/>
</dbReference>
<dbReference type="InterPro" id="IPR010496">
    <property type="entry name" value="AL/BT2_dom"/>
</dbReference>
<dbReference type="Gene3D" id="3.20.20.80">
    <property type="entry name" value="Glycosidases"/>
    <property type="match status" value="1"/>
</dbReference>
<name>A0A1G8TFX1_9ACTN</name>
<evidence type="ECO:0000256" key="5">
    <source>
        <dbReference type="ARBA" id="ARBA00022968"/>
    </source>
</evidence>
<evidence type="ECO:0000256" key="8">
    <source>
        <dbReference type="ARBA" id="ARBA00023136"/>
    </source>
</evidence>
<sequence length="868" mass="92947">MLHKLLSLVLVAASLTAAPADPAYQVLVFSKTAGFRHDSIPAGIQAIRDLGAANNFTVTATEDGGAFTGANLAGYKAVVFLNTTGDVLNDAQQAAFQSYVDSGGGYVGVHAAADTEYNWPYYEKLAGAYFKGHPAIQQATVRNEDRTHPATSHLGPTWRRTDEWYNYRTNPRLSVRVLQSLDESSYSGGDMGDHPITWCHPQGRGRAFYTGLGHTIESYADPAFRNELLGGIRYAAGVARADCRPETGYTTLYNGSTSGWSQAGPGSFANTDATLSSQGGMGLLWHSAKEFGSYSLKLDWKLTGDSNSGVFVGFPASSDPQSAVDNGYEVQIDATDASDRTTGAIYGYKAADQAARDAALNPPGEWNTYELLVEGERLQVFLNGAKINDFTNTDPRRSLRQGYVGIQNHGASDQAAFRNIRIKELSGAAAGTVTVEGESYTSGSGVQVATHTPASGGRTLGYIDNGDWAGYSNVTTAGATTFSARISSGGPGGTIQVRSGSATGTLLGSVPVPSTGGWETFQNVSTTLTGSASGPLFLVFTGGSGSLFDIDTLTLESSTGGGTPLSDKVHIFYYPWYGSPQVNGGWRHWQQGGRTPPNDIGADFYPALGAYDSGDFAGTVPQHMKWIRQSGAGVLVFSWWGRGSYEDNLARGVMDAAAREGLKVAWHLEPYSGRTAASTVDDIRYINQTYGSHPAFRNAFYVFESLRITDWSPLSQVNQSNVILAQTTDTTKIANFNGMYTYDAIAGATAPGWQQAADYARQRGLVWAPSVGPGYIDDRAVPGNTTPTLARDNGATYDREWSNALRTNPTWVSITSFNEWHEGSVIEPAVPRTGYQNYEGAYGRTGTSAQTAYLDRTAYWVAQFTPSG</sequence>
<evidence type="ECO:0000313" key="11">
    <source>
        <dbReference type="EMBL" id="SDJ39805.1"/>
    </source>
</evidence>
<dbReference type="AlphaFoldDB" id="A0A1G8TFX1"/>
<dbReference type="Pfam" id="PF16317">
    <property type="entry name" value="Glyco_hydro_99"/>
    <property type="match status" value="1"/>
</dbReference>
<dbReference type="Proteomes" id="UP000199202">
    <property type="component" value="Unassembled WGS sequence"/>
</dbReference>
<dbReference type="GO" id="GO:0016798">
    <property type="term" value="F:hydrolase activity, acting on glycosyl bonds"/>
    <property type="evidence" value="ECO:0007669"/>
    <property type="project" value="InterPro"/>
</dbReference>
<dbReference type="SUPFAM" id="SSF49785">
    <property type="entry name" value="Galactose-binding domain-like"/>
    <property type="match status" value="1"/>
</dbReference>
<dbReference type="PROSITE" id="PS51175">
    <property type="entry name" value="CBM6"/>
    <property type="match status" value="1"/>
</dbReference>
<gene>
    <name evidence="11" type="ORF">SAMN05421869_110157</name>
</gene>
<dbReference type="PANTHER" id="PTHR40469">
    <property type="entry name" value="SECRETED GLYCOSYL HYDROLASE"/>
    <property type="match status" value="1"/>
</dbReference>
<keyword evidence="3 9" id="KW-0732">Signal</keyword>
<reference evidence="11 12" key="1">
    <citation type="submission" date="2016-10" db="EMBL/GenBank/DDBJ databases">
        <authorList>
            <person name="de Groot N.N."/>
        </authorList>
    </citation>
    <scope>NUCLEOTIDE SEQUENCE [LARGE SCALE GENOMIC DNA]</scope>
    <source>
        <strain evidence="11 12">CGMCC 4.6533</strain>
    </source>
</reference>
<dbReference type="InterPro" id="IPR029062">
    <property type="entry name" value="Class_I_gatase-like"/>
</dbReference>
<keyword evidence="11" id="KW-0808">Transferase</keyword>
<keyword evidence="11" id="KW-0315">Glutamine amidotransferase</keyword>
<dbReference type="Pfam" id="PF03422">
    <property type="entry name" value="CBM_6"/>
    <property type="match status" value="1"/>
</dbReference>
<evidence type="ECO:0000259" key="10">
    <source>
        <dbReference type="PROSITE" id="PS51175"/>
    </source>
</evidence>
<keyword evidence="8" id="KW-0472">Membrane</keyword>
<evidence type="ECO:0000256" key="2">
    <source>
        <dbReference type="ARBA" id="ARBA00022692"/>
    </source>
</evidence>
<dbReference type="InterPro" id="IPR008979">
    <property type="entry name" value="Galactose-bd-like_sf"/>
</dbReference>
<evidence type="ECO:0000256" key="4">
    <source>
        <dbReference type="ARBA" id="ARBA00022801"/>
    </source>
</evidence>
<feature type="domain" description="CBM6" evidence="10">
    <location>
        <begin position="433"/>
        <end position="556"/>
    </location>
</feature>
<dbReference type="Pfam" id="PF06283">
    <property type="entry name" value="ThuA"/>
    <property type="match status" value="1"/>
</dbReference>
<dbReference type="PANTHER" id="PTHR40469:SF2">
    <property type="entry name" value="GALACTOSE-BINDING DOMAIN-LIKE SUPERFAMILY PROTEIN"/>
    <property type="match status" value="1"/>
</dbReference>
<keyword evidence="4" id="KW-0378">Hydrolase</keyword>
<dbReference type="GO" id="GO:0016740">
    <property type="term" value="F:transferase activity"/>
    <property type="evidence" value="ECO:0007669"/>
    <property type="project" value="UniProtKB-KW"/>
</dbReference>
<dbReference type="Gene3D" id="3.40.50.880">
    <property type="match status" value="1"/>
</dbReference>
<evidence type="ECO:0000256" key="1">
    <source>
        <dbReference type="ARBA" id="ARBA00004323"/>
    </source>
</evidence>
<dbReference type="Gene3D" id="2.60.120.560">
    <property type="entry name" value="Exo-inulinase, domain 1"/>
    <property type="match status" value="1"/>
</dbReference>
<keyword evidence="7" id="KW-0333">Golgi apparatus</keyword>
<dbReference type="SMART" id="SM00606">
    <property type="entry name" value="CBD_IV"/>
    <property type="match status" value="1"/>
</dbReference>
<keyword evidence="2" id="KW-0812">Transmembrane</keyword>
<evidence type="ECO:0000256" key="6">
    <source>
        <dbReference type="ARBA" id="ARBA00022989"/>
    </source>
</evidence>
<dbReference type="Gene3D" id="2.60.120.260">
    <property type="entry name" value="Galactose-binding domain-like"/>
    <property type="match status" value="1"/>
</dbReference>
<evidence type="ECO:0000256" key="7">
    <source>
        <dbReference type="ARBA" id="ARBA00023034"/>
    </source>
</evidence>
<dbReference type="InterPro" id="IPR029010">
    <property type="entry name" value="ThuA-like"/>
</dbReference>
<protein>
    <submittedName>
        <fullName evidence="11">Type 1 glutamine amidotransferase (GATase1)</fullName>
    </submittedName>
</protein>
<dbReference type="SUPFAM" id="SSF52317">
    <property type="entry name" value="Class I glutamine amidotransferase-like"/>
    <property type="match status" value="1"/>
</dbReference>
<evidence type="ECO:0000256" key="9">
    <source>
        <dbReference type="SAM" id="SignalP"/>
    </source>
</evidence>
<keyword evidence="5" id="KW-0735">Signal-anchor</keyword>
<dbReference type="STRING" id="633440.SAMN05421869_110157"/>
<evidence type="ECO:0000256" key="3">
    <source>
        <dbReference type="ARBA" id="ARBA00022729"/>
    </source>
</evidence>
<organism evidence="11 12">
    <name type="scientific">Nonomuraea jiangxiensis</name>
    <dbReference type="NCBI Taxonomy" id="633440"/>
    <lineage>
        <taxon>Bacteria</taxon>
        <taxon>Bacillati</taxon>
        <taxon>Actinomycetota</taxon>
        <taxon>Actinomycetes</taxon>
        <taxon>Streptosporangiales</taxon>
        <taxon>Streptosporangiaceae</taxon>
        <taxon>Nonomuraea</taxon>
    </lineage>
</organism>
<dbReference type="EMBL" id="FNDJ01000010">
    <property type="protein sequence ID" value="SDJ39805.1"/>
    <property type="molecule type" value="Genomic_DNA"/>
</dbReference>
<dbReference type="CDD" id="cd11574">
    <property type="entry name" value="GH99"/>
    <property type="match status" value="1"/>
</dbReference>
<dbReference type="InterPro" id="IPR026071">
    <property type="entry name" value="Glyco_Hydrolase_99"/>
</dbReference>
<comment type="subcellular location">
    <subcellularLocation>
        <location evidence="1">Golgi apparatus membrane</location>
        <topology evidence="1">Single-pass type II membrane protein</topology>
    </subcellularLocation>
</comment>
<dbReference type="GO" id="GO:0030246">
    <property type="term" value="F:carbohydrate binding"/>
    <property type="evidence" value="ECO:0007669"/>
    <property type="project" value="InterPro"/>
</dbReference>
<dbReference type="CDD" id="cd04084">
    <property type="entry name" value="CBM6_xylanase-like"/>
    <property type="match status" value="1"/>
</dbReference>
<proteinExistence type="predicted"/>
<dbReference type="RefSeq" id="WP_090934454.1">
    <property type="nucleotide sequence ID" value="NZ_FNDJ01000010.1"/>
</dbReference>
<feature type="chain" id="PRO_5011432658" evidence="9">
    <location>
        <begin position="21"/>
        <end position="868"/>
    </location>
</feature>
<dbReference type="Pfam" id="PF06439">
    <property type="entry name" value="3keto-disac_hyd"/>
    <property type="match status" value="1"/>
</dbReference>
<keyword evidence="6" id="KW-1133">Transmembrane helix</keyword>
<keyword evidence="12" id="KW-1185">Reference proteome</keyword>
<evidence type="ECO:0000313" key="12">
    <source>
        <dbReference type="Proteomes" id="UP000199202"/>
    </source>
</evidence>